<gene>
    <name evidence="3" type="ORF">GN299_13710</name>
</gene>
<proteinExistence type="predicted"/>
<reference evidence="3 4" key="1">
    <citation type="submission" date="2019-12" db="EMBL/GenBank/DDBJ databases">
        <authorList>
            <person name="Woiski C."/>
        </authorList>
    </citation>
    <scope>NUCLEOTIDE SEQUENCE [LARGE SCALE GENOMIC DNA]</scope>
    <source>
        <strain evidence="3 4">BOE100</strain>
    </source>
</reference>
<dbReference type="PROSITE" id="PS00306">
    <property type="entry name" value="CASEIN_ALPHA_BETA"/>
    <property type="match status" value="1"/>
</dbReference>
<dbReference type="AlphaFoldDB" id="A0A7V8EGA6"/>
<name>A0A7V8EGA6_PSEPU</name>
<feature type="transmembrane region" description="Helical" evidence="2">
    <location>
        <begin position="109"/>
        <end position="129"/>
    </location>
</feature>
<keyword evidence="1" id="KW-0732">Signal</keyword>
<organism evidence="3 4">
    <name type="scientific">Pseudomonas putida</name>
    <name type="common">Arthrobacter siderocapsulatus</name>
    <dbReference type="NCBI Taxonomy" id="303"/>
    <lineage>
        <taxon>Bacteria</taxon>
        <taxon>Pseudomonadati</taxon>
        <taxon>Pseudomonadota</taxon>
        <taxon>Gammaproteobacteria</taxon>
        <taxon>Pseudomonadales</taxon>
        <taxon>Pseudomonadaceae</taxon>
        <taxon>Pseudomonas</taxon>
    </lineage>
</organism>
<dbReference type="Proteomes" id="UP000442695">
    <property type="component" value="Unassembled WGS sequence"/>
</dbReference>
<dbReference type="InterPro" id="IPR031305">
    <property type="entry name" value="Casein_CS"/>
</dbReference>
<accession>A0A7V8EGA6</accession>
<evidence type="ECO:0000256" key="2">
    <source>
        <dbReference type="SAM" id="Phobius"/>
    </source>
</evidence>
<evidence type="ECO:0000313" key="4">
    <source>
        <dbReference type="Proteomes" id="UP000442695"/>
    </source>
</evidence>
<keyword evidence="2" id="KW-0472">Membrane</keyword>
<feature type="transmembrane region" description="Helical" evidence="2">
    <location>
        <begin position="40"/>
        <end position="66"/>
    </location>
</feature>
<keyword evidence="2" id="KW-0812">Transmembrane</keyword>
<dbReference type="EMBL" id="WOWR01000015">
    <property type="protein sequence ID" value="KAF0254308.1"/>
    <property type="molecule type" value="Genomic_DNA"/>
</dbReference>
<sequence>MLYMLSCLVAMAVATYHSTTTLFGQLAHISDDSKPKPSMAVAMLTMAMALCFMAPLLSLFLSIVKADAAQTVEGVRGSVYLLLVGSLLVVAYAYLLFRRTPQDVRGQFWSVGRLLLLVGVAIVGGVSACKHLTFFHSSKDGVANVGFMRELAQINDMPNCQRGVAFVQYREDEGPLTYRCPTTIMFGGLTSQPFAPWPDFEDGESHDLAAAIKDISSKAQKPDAS</sequence>
<dbReference type="RefSeq" id="WP_156859040.1">
    <property type="nucleotide sequence ID" value="NZ_WOWR01000015.1"/>
</dbReference>
<evidence type="ECO:0000313" key="3">
    <source>
        <dbReference type="EMBL" id="KAF0254308.1"/>
    </source>
</evidence>
<protein>
    <submittedName>
        <fullName evidence="3">Uncharacterized protein</fullName>
    </submittedName>
</protein>
<comment type="caution">
    <text evidence="3">The sequence shown here is derived from an EMBL/GenBank/DDBJ whole genome shotgun (WGS) entry which is preliminary data.</text>
</comment>
<evidence type="ECO:0000256" key="1">
    <source>
        <dbReference type="ARBA" id="ARBA00022729"/>
    </source>
</evidence>
<keyword evidence="2" id="KW-1133">Transmembrane helix</keyword>
<feature type="transmembrane region" description="Helical" evidence="2">
    <location>
        <begin position="78"/>
        <end position="97"/>
    </location>
</feature>